<organism evidence="11 12">
    <name type="scientific">Luteibacter rhizovicinus</name>
    <dbReference type="NCBI Taxonomy" id="242606"/>
    <lineage>
        <taxon>Bacteria</taxon>
        <taxon>Pseudomonadati</taxon>
        <taxon>Pseudomonadota</taxon>
        <taxon>Gammaproteobacteria</taxon>
        <taxon>Lysobacterales</taxon>
        <taxon>Rhodanobacteraceae</taxon>
        <taxon>Luteibacter</taxon>
    </lineage>
</organism>
<keyword evidence="4" id="KW-0597">Phosphoprotein</keyword>
<reference evidence="11 12" key="1">
    <citation type="submission" date="2019-03" db="EMBL/GenBank/DDBJ databases">
        <title>Above-ground endophytic microbial communities from plants in different locations in the United States.</title>
        <authorList>
            <person name="Frank C."/>
        </authorList>
    </citation>
    <scope>NUCLEOTIDE SEQUENCE [LARGE SCALE GENOMIC DNA]</scope>
    <source>
        <strain evidence="11 12">LP_13_YM</strain>
    </source>
</reference>
<keyword evidence="5" id="KW-0276">Fatty acid metabolism</keyword>
<keyword evidence="6" id="KW-0809">Transit peptide</keyword>
<keyword evidence="2" id="KW-0596">Phosphopantetheine</keyword>
<proteinExistence type="predicted"/>
<evidence type="ECO:0000256" key="4">
    <source>
        <dbReference type="ARBA" id="ARBA00022553"/>
    </source>
</evidence>
<evidence type="ECO:0000256" key="8">
    <source>
        <dbReference type="ARBA" id="ARBA00023098"/>
    </source>
</evidence>
<evidence type="ECO:0000256" key="9">
    <source>
        <dbReference type="ARBA" id="ARBA00023160"/>
    </source>
</evidence>
<dbReference type="InterPro" id="IPR009081">
    <property type="entry name" value="PP-bd_ACP"/>
</dbReference>
<name>A0A4R3YN46_9GAMM</name>
<evidence type="ECO:0000313" key="11">
    <source>
        <dbReference type="EMBL" id="TCV94067.1"/>
    </source>
</evidence>
<dbReference type="PANTHER" id="PTHR20863:SF28">
    <property type="entry name" value="ACYL CARRIER PROTEIN, MITOCHONDRIAL"/>
    <property type="match status" value="1"/>
</dbReference>
<evidence type="ECO:0000256" key="2">
    <source>
        <dbReference type="ARBA" id="ARBA00022450"/>
    </source>
</evidence>
<protein>
    <submittedName>
        <fullName evidence="11">Acyl carrier protein</fullName>
    </submittedName>
</protein>
<dbReference type="EMBL" id="SMCS01000004">
    <property type="protein sequence ID" value="TCV94067.1"/>
    <property type="molecule type" value="Genomic_DNA"/>
</dbReference>
<keyword evidence="1" id="KW-0813">Transport</keyword>
<comment type="caution">
    <text evidence="11">The sequence shown here is derived from an EMBL/GenBank/DDBJ whole genome shotgun (WGS) entry which is preliminary data.</text>
</comment>
<dbReference type="AlphaFoldDB" id="A0A4R3YN46"/>
<dbReference type="Proteomes" id="UP000295645">
    <property type="component" value="Unassembled WGS sequence"/>
</dbReference>
<evidence type="ECO:0000256" key="7">
    <source>
        <dbReference type="ARBA" id="ARBA00022982"/>
    </source>
</evidence>
<keyword evidence="8" id="KW-0443">Lipid metabolism</keyword>
<evidence type="ECO:0000256" key="6">
    <source>
        <dbReference type="ARBA" id="ARBA00022946"/>
    </source>
</evidence>
<sequence length="87" mass="9451">MSDPIESKVFDIIANDAKIDRSTITLESTLKDLGVTSLDAIEVIFDIEEEFKVTFPERDPNFDGDTVAGLIGALREALARKDAAPPA</sequence>
<evidence type="ECO:0000259" key="10">
    <source>
        <dbReference type="PROSITE" id="PS50075"/>
    </source>
</evidence>
<dbReference type="GO" id="GO:0000036">
    <property type="term" value="F:acyl carrier activity"/>
    <property type="evidence" value="ECO:0007669"/>
    <property type="project" value="TreeGrafter"/>
</dbReference>
<keyword evidence="12" id="KW-1185">Reference proteome</keyword>
<feature type="domain" description="Carrier" evidence="10">
    <location>
        <begin position="3"/>
        <end position="78"/>
    </location>
</feature>
<dbReference type="Gene3D" id="1.10.1200.10">
    <property type="entry name" value="ACP-like"/>
    <property type="match status" value="1"/>
</dbReference>
<dbReference type="Pfam" id="PF00550">
    <property type="entry name" value="PP-binding"/>
    <property type="match status" value="1"/>
</dbReference>
<dbReference type="InterPro" id="IPR003231">
    <property type="entry name" value="ACP"/>
</dbReference>
<keyword evidence="7" id="KW-0249">Electron transport</keyword>
<dbReference type="PROSITE" id="PS50075">
    <property type="entry name" value="CARRIER"/>
    <property type="match status" value="1"/>
</dbReference>
<evidence type="ECO:0000313" key="12">
    <source>
        <dbReference type="Proteomes" id="UP000295645"/>
    </source>
</evidence>
<dbReference type="InterPro" id="IPR036736">
    <property type="entry name" value="ACP-like_sf"/>
</dbReference>
<evidence type="ECO:0000256" key="5">
    <source>
        <dbReference type="ARBA" id="ARBA00022832"/>
    </source>
</evidence>
<accession>A0A4R3YN46</accession>
<keyword evidence="9" id="KW-0275">Fatty acid biosynthesis</keyword>
<dbReference type="SUPFAM" id="SSF47336">
    <property type="entry name" value="ACP-like"/>
    <property type="match status" value="1"/>
</dbReference>
<keyword evidence="3" id="KW-0444">Lipid biosynthesis</keyword>
<gene>
    <name evidence="11" type="ORF">EC912_104264</name>
</gene>
<evidence type="ECO:0000256" key="1">
    <source>
        <dbReference type="ARBA" id="ARBA00022448"/>
    </source>
</evidence>
<dbReference type="RefSeq" id="WP_132144373.1">
    <property type="nucleotide sequence ID" value="NZ_SMCS01000004.1"/>
</dbReference>
<dbReference type="PANTHER" id="PTHR20863">
    <property type="entry name" value="ACYL CARRIER PROTEIN"/>
    <property type="match status" value="1"/>
</dbReference>
<dbReference type="GO" id="GO:0000035">
    <property type="term" value="F:acyl binding"/>
    <property type="evidence" value="ECO:0007669"/>
    <property type="project" value="TreeGrafter"/>
</dbReference>
<evidence type="ECO:0000256" key="3">
    <source>
        <dbReference type="ARBA" id="ARBA00022516"/>
    </source>
</evidence>
<dbReference type="OrthoDB" id="7063706at2"/>